<keyword evidence="8" id="KW-0520">NAD</keyword>
<dbReference type="EMBL" id="CAJHNH020000473">
    <property type="protein sequence ID" value="CAG5117926.1"/>
    <property type="molecule type" value="Genomic_DNA"/>
</dbReference>
<feature type="compositionally biased region" description="Polar residues" evidence="11">
    <location>
        <begin position="601"/>
        <end position="620"/>
    </location>
</feature>
<dbReference type="Gene3D" id="3.30.1600.10">
    <property type="entry name" value="SIR2/SIRT2 'Small Domain"/>
    <property type="match status" value="1"/>
</dbReference>
<accession>A0A8S3YUD7</accession>
<dbReference type="GO" id="GO:0005637">
    <property type="term" value="C:nuclear inner membrane"/>
    <property type="evidence" value="ECO:0007669"/>
    <property type="project" value="TreeGrafter"/>
</dbReference>
<feature type="region of interest" description="Disordered" evidence="11">
    <location>
        <begin position="709"/>
        <end position="800"/>
    </location>
</feature>
<evidence type="ECO:0000256" key="4">
    <source>
        <dbReference type="ARBA" id="ARBA00012928"/>
    </source>
</evidence>
<dbReference type="AlphaFoldDB" id="A0A8S3YUD7"/>
<dbReference type="GO" id="GO:0046872">
    <property type="term" value="F:metal ion binding"/>
    <property type="evidence" value="ECO:0007669"/>
    <property type="project" value="UniProtKB-KW"/>
</dbReference>
<keyword evidence="9" id="KW-0539">Nucleus</keyword>
<evidence type="ECO:0000256" key="5">
    <source>
        <dbReference type="ARBA" id="ARBA00022679"/>
    </source>
</evidence>
<feature type="region of interest" description="Disordered" evidence="11">
    <location>
        <begin position="416"/>
        <end position="451"/>
    </location>
</feature>
<comment type="subcellular location">
    <subcellularLocation>
        <location evidence="2">Nucleus</location>
    </subcellularLocation>
</comment>
<evidence type="ECO:0000256" key="7">
    <source>
        <dbReference type="ARBA" id="ARBA00022833"/>
    </source>
</evidence>
<dbReference type="InterPro" id="IPR026590">
    <property type="entry name" value="Ssirtuin_cat_dom"/>
</dbReference>
<evidence type="ECO:0000256" key="1">
    <source>
        <dbReference type="ARBA" id="ARBA00001947"/>
    </source>
</evidence>
<feature type="binding site" evidence="10">
    <location>
        <position position="219"/>
    </location>
    <ligand>
        <name>Zn(2+)</name>
        <dbReference type="ChEBI" id="CHEBI:29105"/>
    </ligand>
</feature>
<evidence type="ECO:0000256" key="6">
    <source>
        <dbReference type="ARBA" id="ARBA00022723"/>
    </source>
</evidence>
<evidence type="ECO:0000256" key="8">
    <source>
        <dbReference type="ARBA" id="ARBA00023027"/>
    </source>
</evidence>
<dbReference type="Proteomes" id="UP000678393">
    <property type="component" value="Unassembled WGS sequence"/>
</dbReference>
<dbReference type="InterPro" id="IPR026591">
    <property type="entry name" value="Sirtuin_cat_small_dom_sf"/>
</dbReference>
<keyword evidence="6 10" id="KW-0479">Metal-binding</keyword>
<feature type="binding site" evidence="10">
    <location>
        <position position="222"/>
    </location>
    <ligand>
        <name>Zn(2+)</name>
        <dbReference type="ChEBI" id="CHEBI:29105"/>
    </ligand>
</feature>
<comment type="cofactor">
    <cofactor evidence="1">
        <name>Zn(2+)</name>
        <dbReference type="ChEBI" id="CHEBI:29105"/>
    </cofactor>
</comment>
<evidence type="ECO:0000313" key="14">
    <source>
        <dbReference type="Proteomes" id="UP000678393"/>
    </source>
</evidence>
<evidence type="ECO:0000259" key="12">
    <source>
        <dbReference type="PROSITE" id="PS50305"/>
    </source>
</evidence>
<feature type="compositionally biased region" description="Polar residues" evidence="11">
    <location>
        <begin position="847"/>
        <end position="858"/>
    </location>
</feature>
<dbReference type="SUPFAM" id="SSF52467">
    <property type="entry name" value="DHS-like NAD/FAD-binding domain"/>
    <property type="match status" value="1"/>
</dbReference>
<dbReference type="GO" id="GO:0002039">
    <property type="term" value="F:p53 binding"/>
    <property type="evidence" value="ECO:0007669"/>
    <property type="project" value="TreeGrafter"/>
</dbReference>
<name>A0A8S3YUD7_9EUPU</name>
<dbReference type="GO" id="GO:0005654">
    <property type="term" value="C:nucleoplasm"/>
    <property type="evidence" value="ECO:0007669"/>
    <property type="project" value="TreeGrafter"/>
</dbReference>
<proteinExistence type="inferred from homology"/>
<dbReference type="FunFam" id="3.30.1600.10:FF:000013">
    <property type="entry name" value="NAD-dependent protein deacetylase sirtuin-1"/>
    <property type="match status" value="1"/>
</dbReference>
<feature type="compositionally biased region" description="Basic and acidic residues" evidence="11">
    <location>
        <begin position="861"/>
        <end position="870"/>
    </location>
</feature>
<feature type="active site" description="Proton acceptor" evidence="10">
    <location>
        <position position="211"/>
    </location>
</feature>
<feature type="compositionally biased region" description="Polar residues" evidence="11">
    <location>
        <begin position="531"/>
        <end position="549"/>
    </location>
</feature>
<evidence type="ECO:0000256" key="11">
    <source>
        <dbReference type="SAM" id="MobiDB-lite"/>
    </source>
</evidence>
<organism evidence="13 14">
    <name type="scientific">Candidula unifasciata</name>
    <dbReference type="NCBI Taxonomy" id="100452"/>
    <lineage>
        <taxon>Eukaryota</taxon>
        <taxon>Metazoa</taxon>
        <taxon>Spiralia</taxon>
        <taxon>Lophotrochozoa</taxon>
        <taxon>Mollusca</taxon>
        <taxon>Gastropoda</taxon>
        <taxon>Heterobranchia</taxon>
        <taxon>Euthyneura</taxon>
        <taxon>Panpulmonata</taxon>
        <taxon>Eupulmonata</taxon>
        <taxon>Stylommatophora</taxon>
        <taxon>Helicina</taxon>
        <taxon>Helicoidea</taxon>
        <taxon>Geomitridae</taxon>
        <taxon>Candidula</taxon>
    </lineage>
</organism>
<gene>
    <name evidence="13" type="ORF">CUNI_LOCUS3484</name>
</gene>
<evidence type="ECO:0000313" key="13">
    <source>
        <dbReference type="EMBL" id="CAG5117926.1"/>
    </source>
</evidence>
<keyword evidence="5" id="KW-0808">Transferase</keyword>
<dbReference type="CDD" id="cd01408">
    <property type="entry name" value="SIRT1"/>
    <property type="match status" value="1"/>
</dbReference>
<dbReference type="PANTHER" id="PTHR11085">
    <property type="entry name" value="NAD-DEPENDENT PROTEIN DEACYLASE SIRTUIN-5, MITOCHONDRIAL-RELATED"/>
    <property type="match status" value="1"/>
</dbReference>
<evidence type="ECO:0000256" key="9">
    <source>
        <dbReference type="ARBA" id="ARBA00023242"/>
    </source>
</evidence>
<reference evidence="13" key="1">
    <citation type="submission" date="2021-04" db="EMBL/GenBank/DDBJ databases">
        <authorList>
            <consortium name="Molecular Ecology Group"/>
        </authorList>
    </citation>
    <scope>NUCLEOTIDE SEQUENCE</scope>
</reference>
<dbReference type="GO" id="GO:0070403">
    <property type="term" value="F:NAD+ binding"/>
    <property type="evidence" value="ECO:0007669"/>
    <property type="project" value="InterPro"/>
</dbReference>
<dbReference type="InterPro" id="IPR050134">
    <property type="entry name" value="NAD-dep_sirtuin_deacylases"/>
</dbReference>
<evidence type="ECO:0000256" key="3">
    <source>
        <dbReference type="ARBA" id="ARBA00006924"/>
    </source>
</evidence>
<dbReference type="InterPro" id="IPR029035">
    <property type="entry name" value="DHS-like_NAD/FAD-binding_dom"/>
</dbReference>
<feature type="region of interest" description="Disordered" evidence="11">
    <location>
        <begin position="1"/>
        <end position="25"/>
    </location>
</feature>
<evidence type="ECO:0000256" key="2">
    <source>
        <dbReference type="ARBA" id="ARBA00004123"/>
    </source>
</evidence>
<protein>
    <recommendedName>
        <fullName evidence="4">protein acetyllysine N-acetyltransferase</fullName>
        <ecNumber evidence="4">2.3.1.286</ecNumber>
    </recommendedName>
</protein>
<feature type="compositionally biased region" description="Polar residues" evidence="11">
    <location>
        <begin position="362"/>
        <end position="372"/>
    </location>
</feature>
<feature type="domain" description="Deacetylase sirtuin-type" evidence="12">
    <location>
        <begin position="84"/>
        <end position="344"/>
    </location>
</feature>
<feature type="binding site" evidence="10">
    <location>
        <position position="243"/>
    </location>
    <ligand>
        <name>Zn(2+)</name>
        <dbReference type="ChEBI" id="CHEBI:29105"/>
    </ligand>
</feature>
<dbReference type="Gene3D" id="3.40.50.1220">
    <property type="entry name" value="TPP-binding domain"/>
    <property type="match status" value="1"/>
</dbReference>
<dbReference type="Pfam" id="PF02146">
    <property type="entry name" value="SIR2"/>
    <property type="match status" value="1"/>
</dbReference>
<comment type="similarity">
    <text evidence="3">Belongs to the sirtuin family. Class I subfamily.</text>
</comment>
<feature type="compositionally biased region" description="Basic and acidic residues" evidence="11">
    <location>
        <begin position="624"/>
        <end position="643"/>
    </location>
</feature>
<dbReference type="GO" id="GO:0033553">
    <property type="term" value="C:rDNA heterochromatin"/>
    <property type="evidence" value="ECO:0007669"/>
    <property type="project" value="TreeGrafter"/>
</dbReference>
<dbReference type="PROSITE" id="PS50305">
    <property type="entry name" value="SIRTUIN"/>
    <property type="match status" value="1"/>
</dbReference>
<feature type="region of interest" description="Disordered" evidence="11">
    <location>
        <begin position="520"/>
        <end position="583"/>
    </location>
</feature>
<comment type="caution">
    <text evidence="13">The sequence shown here is derived from an EMBL/GenBank/DDBJ whole genome shotgun (WGS) entry which is preliminary data.</text>
</comment>
<feature type="region of interest" description="Disordered" evidence="11">
    <location>
        <begin position="601"/>
        <end position="670"/>
    </location>
</feature>
<feature type="compositionally biased region" description="Acidic residues" evidence="11">
    <location>
        <begin position="714"/>
        <end position="731"/>
    </location>
</feature>
<keyword evidence="14" id="KW-1185">Reference proteome</keyword>
<feature type="compositionally biased region" description="Polar residues" evidence="11">
    <location>
        <begin position="12"/>
        <end position="25"/>
    </location>
</feature>
<feature type="region of interest" description="Disordered" evidence="11">
    <location>
        <begin position="830"/>
        <end position="870"/>
    </location>
</feature>
<dbReference type="GO" id="GO:0003714">
    <property type="term" value="F:transcription corepressor activity"/>
    <property type="evidence" value="ECO:0007669"/>
    <property type="project" value="TreeGrafter"/>
</dbReference>
<dbReference type="OrthoDB" id="424302at2759"/>
<feature type="compositionally biased region" description="Basic and acidic residues" evidence="11">
    <location>
        <begin position="738"/>
        <end position="754"/>
    </location>
</feature>
<feature type="region of interest" description="Disordered" evidence="11">
    <location>
        <begin position="359"/>
        <end position="379"/>
    </location>
</feature>
<dbReference type="EC" id="2.3.1.286" evidence="4"/>
<feature type="binding site" evidence="10">
    <location>
        <position position="246"/>
    </location>
    <ligand>
        <name>Zn(2+)</name>
        <dbReference type="ChEBI" id="CHEBI:29105"/>
    </ligand>
</feature>
<dbReference type="PANTHER" id="PTHR11085:SF9">
    <property type="entry name" value="NAD-DEPENDENT PROTEIN DEACETYLASE SIRTUIN-1"/>
    <property type="match status" value="1"/>
</dbReference>
<keyword evidence="7 10" id="KW-0862">Zinc</keyword>
<dbReference type="InterPro" id="IPR003000">
    <property type="entry name" value="Sirtuin"/>
</dbReference>
<dbReference type="GO" id="GO:0017136">
    <property type="term" value="F:histone deacetylase activity, NAD-dependent"/>
    <property type="evidence" value="ECO:0007669"/>
    <property type="project" value="TreeGrafter"/>
</dbReference>
<feature type="non-terminal residue" evidence="13">
    <location>
        <position position="1"/>
    </location>
</feature>
<sequence length="870" mass="94870">HPDKPDCCDNASDGSEFSDFSQESWQPVQGPIAWVQEKMRRGQSPRKILQDLVPSGTVIPEGLDPIMLWKIIINIVSEPPKRKKLNDINTLDDVLRVLSASKKIIVLTGAGVSVSCGIPDFRSRDGVYARLAKDFPNLPDPQAMFDIHFFRHDPRPFFKFAREIFPGQFKPSPCHRFIRMLEEKGKLLRNYTQNIDTLEQVAGIQRVVQCHGSFATATCTVCGHKVDSSAIRDEIFSQVIPRCPRCSPQHPNAVMKPDIVFFGEGLPEHFHNQMAADKDECDLLIVIGSSLKVRPVALIPNSLPGSVPQILINRERLHYLNFDVELLGNCDDIVGELCRRLGPGWEELAASGPPLSEILMSSLPTPSASPHSGDSVDKWDDVSNPAVTSSEGMVNCSGNKLEFHAAATEQADEAFQSDQTCRGEASEKTFNTPKDDKDAGEVSTSQSEPGLTTAHKYHHRLHSPHNRSLKRPFAETDLPVVPAGAGLPEVDPASDVFCSAKEMESLVSACHRKDVVFAPPEKTSLGHHGHYSQQPHESTKSPGHQSSVLEQPLSPECQNNSHLMDCREHKPGFASSESSEDVASHREMNIFQGKFGSQLQSTDIVEQKFPSSSKTSTERNVGNRADDEAGPESKKPRLCSKESEDSDDELPELKVGEAEVCGSEPRGQSLSDVHKLWNSRHKVSLAQLLTDNQVLFVPPSRYIFKGAEVFSGSESDDDSSSSSSSDDDNSDDTGSSSDADKGSGEDKSSVDKDVNQISQGVLVSSEKAVTGLESCTLETDESSHQQTLAASPPGAEVDLKSLSSSGQSLFNLETKESALLSDSEVCVQHSERTTSSDIPHSPDKITAGSTQCHVSSSADVDFEKMAPKSD</sequence>
<evidence type="ECO:0000256" key="10">
    <source>
        <dbReference type="PROSITE-ProRule" id="PRU00236"/>
    </source>
</evidence>